<reference evidence="2 3" key="1">
    <citation type="submission" date="2018-07" db="EMBL/GenBank/DDBJ databases">
        <title>Streptomyces species from bats.</title>
        <authorList>
            <person name="Dunlap C."/>
        </authorList>
    </citation>
    <scope>NUCLEOTIDE SEQUENCE [LARGE SCALE GENOMIC DNA]</scope>
    <source>
        <strain evidence="2 3">AC230</strain>
    </source>
</reference>
<evidence type="ECO:0000313" key="3">
    <source>
        <dbReference type="Proteomes" id="UP000253741"/>
    </source>
</evidence>
<sequence>MTEPTRYQTDPLELPLPASTEPDPAPVEGCPGCVELAKVRDRARGVGDMTTVTDCNVHMRRHPEGHR</sequence>
<accession>A0A370B277</accession>
<evidence type="ECO:0000256" key="1">
    <source>
        <dbReference type="SAM" id="MobiDB-lite"/>
    </source>
</evidence>
<dbReference type="AlphaFoldDB" id="A0A370B277"/>
<evidence type="ECO:0000313" key="2">
    <source>
        <dbReference type="EMBL" id="RDG33485.1"/>
    </source>
</evidence>
<gene>
    <name evidence="2" type="ORF">DVH02_31220</name>
</gene>
<keyword evidence="3" id="KW-1185">Reference proteome</keyword>
<protein>
    <submittedName>
        <fullName evidence="2">Uncharacterized protein</fullName>
    </submittedName>
</protein>
<dbReference type="Proteomes" id="UP000253741">
    <property type="component" value="Unassembled WGS sequence"/>
</dbReference>
<organism evidence="2 3">
    <name type="scientific">Streptomyces corynorhini</name>
    <dbReference type="NCBI Taxonomy" id="2282652"/>
    <lineage>
        <taxon>Bacteria</taxon>
        <taxon>Bacillati</taxon>
        <taxon>Actinomycetota</taxon>
        <taxon>Actinomycetes</taxon>
        <taxon>Kitasatosporales</taxon>
        <taxon>Streptomycetaceae</taxon>
        <taxon>Streptomyces</taxon>
    </lineage>
</organism>
<dbReference type="RefSeq" id="WP_114627212.1">
    <property type="nucleotide sequence ID" value="NZ_QQNA01000340.1"/>
</dbReference>
<proteinExistence type="predicted"/>
<dbReference type="EMBL" id="QQNA01000340">
    <property type="protein sequence ID" value="RDG33485.1"/>
    <property type="molecule type" value="Genomic_DNA"/>
</dbReference>
<dbReference type="OrthoDB" id="4246243at2"/>
<feature type="region of interest" description="Disordered" evidence="1">
    <location>
        <begin position="1"/>
        <end position="29"/>
    </location>
</feature>
<name>A0A370B277_9ACTN</name>
<comment type="caution">
    <text evidence="2">The sequence shown here is derived from an EMBL/GenBank/DDBJ whole genome shotgun (WGS) entry which is preliminary data.</text>
</comment>